<evidence type="ECO:0000256" key="2">
    <source>
        <dbReference type="ARBA" id="ARBA00023002"/>
    </source>
</evidence>
<dbReference type="GO" id="GO:0016491">
    <property type="term" value="F:oxidoreductase activity"/>
    <property type="evidence" value="ECO:0007669"/>
    <property type="project" value="UniProtKB-KW"/>
</dbReference>
<dbReference type="GO" id="GO:0032787">
    <property type="term" value="P:monocarboxylic acid metabolic process"/>
    <property type="evidence" value="ECO:0007669"/>
    <property type="project" value="UniProtKB-ARBA"/>
</dbReference>
<organism evidence="3 4">
    <name type="scientific">Actinomyces oris</name>
    <dbReference type="NCBI Taxonomy" id="544580"/>
    <lineage>
        <taxon>Bacteria</taxon>
        <taxon>Bacillati</taxon>
        <taxon>Actinomycetota</taxon>
        <taxon>Actinomycetes</taxon>
        <taxon>Actinomycetales</taxon>
        <taxon>Actinomycetaceae</taxon>
        <taxon>Actinomyces</taxon>
    </lineage>
</organism>
<keyword evidence="2" id="KW-0560">Oxidoreductase</keyword>
<proteinExistence type="inferred from homology"/>
<comment type="similarity">
    <text evidence="1">Belongs to the short-chain dehydrogenases/reductases (SDR) family.</text>
</comment>
<dbReference type="PANTHER" id="PTHR42879:SF2">
    <property type="entry name" value="3-OXOACYL-[ACYL-CARRIER-PROTEIN] REDUCTASE FABG"/>
    <property type="match status" value="1"/>
</dbReference>
<dbReference type="PRINTS" id="PR00081">
    <property type="entry name" value="GDHRDH"/>
</dbReference>
<evidence type="ECO:0000313" key="3">
    <source>
        <dbReference type="EMBL" id="OLO53561.1"/>
    </source>
</evidence>
<dbReference type="AlphaFoldDB" id="A0A1Q8VYR3"/>
<evidence type="ECO:0000256" key="1">
    <source>
        <dbReference type="ARBA" id="ARBA00006484"/>
    </source>
</evidence>
<dbReference type="SUPFAM" id="SSF51735">
    <property type="entry name" value="NAD(P)-binding Rossmann-fold domains"/>
    <property type="match status" value="1"/>
</dbReference>
<dbReference type="InterPro" id="IPR036291">
    <property type="entry name" value="NAD(P)-bd_dom_sf"/>
</dbReference>
<protein>
    <submittedName>
        <fullName evidence="3">Short-chain dehydrogenase</fullName>
    </submittedName>
</protein>
<dbReference type="PRINTS" id="PR00080">
    <property type="entry name" value="SDRFAMILY"/>
</dbReference>
<dbReference type="Gene3D" id="3.40.50.720">
    <property type="entry name" value="NAD(P)-binding Rossmann-like Domain"/>
    <property type="match status" value="1"/>
</dbReference>
<gene>
    <name evidence="3" type="ORF">BKH27_05975</name>
</gene>
<dbReference type="EMBL" id="MSKM01000019">
    <property type="protein sequence ID" value="OLO53561.1"/>
    <property type="molecule type" value="Genomic_DNA"/>
</dbReference>
<dbReference type="RefSeq" id="WP_075371067.1">
    <property type="nucleotide sequence ID" value="NZ_CAUQNZ010000008.1"/>
</dbReference>
<dbReference type="Proteomes" id="UP000185772">
    <property type="component" value="Unassembled WGS sequence"/>
</dbReference>
<accession>A0A1Q8VYR3</accession>
<dbReference type="InterPro" id="IPR050259">
    <property type="entry name" value="SDR"/>
</dbReference>
<dbReference type="InterPro" id="IPR002347">
    <property type="entry name" value="SDR_fam"/>
</dbReference>
<name>A0A1Q8VYR3_9ACTO</name>
<dbReference type="PANTHER" id="PTHR42879">
    <property type="entry name" value="3-OXOACYL-(ACYL-CARRIER-PROTEIN) REDUCTASE"/>
    <property type="match status" value="1"/>
</dbReference>
<dbReference type="PROSITE" id="PS00061">
    <property type="entry name" value="ADH_SHORT"/>
    <property type="match status" value="1"/>
</dbReference>
<reference evidence="3 4" key="1">
    <citation type="submission" date="2016-12" db="EMBL/GenBank/DDBJ databases">
        <title>Genomic comparison of strains in the 'Actinomyces naeslundii' group.</title>
        <authorList>
            <person name="Mughal S.R."/>
            <person name="Do T."/>
            <person name="Gilbert S.C."/>
            <person name="Witherden E.A."/>
            <person name="Didelot X."/>
            <person name="Beighton D."/>
        </authorList>
    </citation>
    <scope>NUCLEOTIDE SEQUENCE [LARGE SCALE GENOMIC DNA]</scope>
    <source>
        <strain evidence="3 4">MMRCO6-1</strain>
    </source>
</reference>
<dbReference type="InterPro" id="IPR020904">
    <property type="entry name" value="Sc_DH/Rdtase_CS"/>
</dbReference>
<comment type="caution">
    <text evidence="3">The sequence shown here is derived from an EMBL/GenBank/DDBJ whole genome shotgun (WGS) entry which is preliminary data.</text>
</comment>
<dbReference type="Pfam" id="PF13561">
    <property type="entry name" value="adh_short_C2"/>
    <property type="match status" value="1"/>
</dbReference>
<sequence>MTVHDTTKDYAVITGASGELGAKLAHRLLEKGWQVELWSRNRSERINELLSSYVSTAHWQEVDVTDTATIKKALSSRSNGGQLRLLVNNAGLLHQGLFVTEPESTTDQMVNVNLLGLLHVTKACARVMIGKGGGNIINISSINAIRGHRGVASYSAAKAGINGITTSLARELGPEQIRVNTIMPGYFASDLSANVTSRNLERIKRRTPLGRLGTPEDIIGAFDFLTDPSTSFVTAQTIVIDGGLTC</sequence>
<dbReference type="FunFam" id="3.40.50.720:FF:000173">
    <property type="entry name" value="3-oxoacyl-[acyl-carrier protein] reductase"/>
    <property type="match status" value="1"/>
</dbReference>
<evidence type="ECO:0000313" key="4">
    <source>
        <dbReference type="Proteomes" id="UP000185772"/>
    </source>
</evidence>